<evidence type="ECO:0000313" key="2">
    <source>
        <dbReference type="EMBL" id="MFD2414761.1"/>
    </source>
</evidence>
<dbReference type="RefSeq" id="WP_378259933.1">
    <property type="nucleotide sequence ID" value="NZ_JBHUKR010000001.1"/>
</dbReference>
<dbReference type="EMBL" id="JBHUKR010000001">
    <property type="protein sequence ID" value="MFD2414761.1"/>
    <property type="molecule type" value="Genomic_DNA"/>
</dbReference>
<sequence length="96" mass="10397">MAELTVDFSALEALADSLAAYVDAAAALLGDVEGHVTRLESSWSGAARAAFQEAFAEWRSSVRDLHDEVRTIRDFVVTAHGNHAQAVRTNAGIWRV</sequence>
<comment type="similarity">
    <text evidence="1">Belongs to the WXG100 family.</text>
</comment>
<dbReference type="InterPro" id="IPR036689">
    <property type="entry name" value="ESAT-6-like_sf"/>
</dbReference>
<keyword evidence="3" id="KW-1185">Reference proteome</keyword>
<evidence type="ECO:0000256" key="1">
    <source>
        <dbReference type="RuleBase" id="RU362001"/>
    </source>
</evidence>
<dbReference type="SUPFAM" id="SSF140453">
    <property type="entry name" value="EsxAB dimer-like"/>
    <property type="match status" value="1"/>
</dbReference>
<organism evidence="2 3">
    <name type="scientific">Amycolatopsis pigmentata</name>
    <dbReference type="NCBI Taxonomy" id="450801"/>
    <lineage>
        <taxon>Bacteria</taxon>
        <taxon>Bacillati</taxon>
        <taxon>Actinomycetota</taxon>
        <taxon>Actinomycetes</taxon>
        <taxon>Pseudonocardiales</taxon>
        <taxon>Pseudonocardiaceae</taxon>
        <taxon>Amycolatopsis</taxon>
    </lineage>
</organism>
<reference evidence="3" key="1">
    <citation type="journal article" date="2019" name="Int. J. Syst. Evol. Microbiol.">
        <title>The Global Catalogue of Microorganisms (GCM) 10K type strain sequencing project: providing services to taxonomists for standard genome sequencing and annotation.</title>
        <authorList>
            <consortium name="The Broad Institute Genomics Platform"/>
            <consortium name="The Broad Institute Genome Sequencing Center for Infectious Disease"/>
            <person name="Wu L."/>
            <person name="Ma J."/>
        </authorList>
    </citation>
    <scope>NUCLEOTIDE SEQUENCE [LARGE SCALE GENOMIC DNA]</scope>
    <source>
        <strain evidence="3">CGMCC 4.7645</strain>
    </source>
</reference>
<gene>
    <name evidence="2" type="ORF">ACFSXZ_00255</name>
</gene>
<dbReference type="Pfam" id="PF06013">
    <property type="entry name" value="WXG100"/>
    <property type="match status" value="1"/>
</dbReference>
<evidence type="ECO:0000313" key="3">
    <source>
        <dbReference type="Proteomes" id="UP001597417"/>
    </source>
</evidence>
<dbReference type="NCBIfam" id="TIGR03930">
    <property type="entry name" value="WXG100_ESAT6"/>
    <property type="match status" value="1"/>
</dbReference>
<name>A0ABW5FL93_9PSEU</name>
<protein>
    <recommendedName>
        <fullName evidence="1">ESAT-6-like protein</fullName>
    </recommendedName>
</protein>
<dbReference type="Proteomes" id="UP001597417">
    <property type="component" value="Unassembled WGS sequence"/>
</dbReference>
<dbReference type="InterPro" id="IPR010310">
    <property type="entry name" value="T7SS_ESAT-6-like"/>
</dbReference>
<accession>A0ABW5FL93</accession>
<proteinExistence type="inferred from homology"/>
<comment type="caution">
    <text evidence="2">The sequence shown here is derived from an EMBL/GenBank/DDBJ whole genome shotgun (WGS) entry which is preliminary data.</text>
</comment>
<dbReference type="Gene3D" id="1.10.287.1060">
    <property type="entry name" value="ESAT-6-like"/>
    <property type="match status" value="1"/>
</dbReference>